<dbReference type="OrthoDB" id="1684493at2759"/>
<protein>
    <submittedName>
        <fullName evidence="1">Uncharacterized protein</fullName>
    </submittedName>
</protein>
<gene>
    <name evidence="1" type="ORF">FRX31_013715</name>
</gene>
<comment type="caution">
    <text evidence="1">The sequence shown here is derived from an EMBL/GenBank/DDBJ whole genome shotgun (WGS) entry which is preliminary data.</text>
</comment>
<evidence type="ECO:0000313" key="2">
    <source>
        <dbReference type="Proteomes" id="UP000554482"/>
    </source>
</evidence>
<accession>A0A7J6WIF7</accession>
<keyword evidence="2" id="KW-1185">Reference proteome</keyword>
<proteinExistence type="predicted"/>
<sequence length="90" mass="10906">MLQSWKDFNSREVASEIWAILPYALLWTVWRVRNEVIFQGGTADEYKVIQRIKATIWGWLNMSHMAKSLRDKFQFTDTLFGWQYVMIEQW</sequence>
<organism evidence="1 2">
    <name type="scientific">Thalictrum thalictroides</name>
    <name type="common">Rue-anemone</name>
    <name type="synonym">Anemone thalictroides</name>
    <dbReference type="NCBI Taxonomy" id="46969"/>
    <lineage>
        <taxon>Eukaryota</taxon>
        <taxon>Viridiplantae</taxon>
        <taxon>Streptophyta</taxon>
        <taxon>Embryophyta</taxon>
        <taxon>Tracheophyta</taxon>
        <taxon>Spermatophyta</taxon>
        <taxon>Magnoliopsida</taxon>
        <taxon>Ranunculales</taxon>
        <taxon>Ranunculaceae</taxon>
        <taxon>Thalictroideae</taxon>
        <taxon>Thalictrum</taxon>
    </lineage>
</organism>
<reference evidence="1 2" key="1">
    <citation type="submission" date="2020-06" db="EMBL/GenBank/DDBJ databases">
        <title>Transcriptomic and genomic resources for Thalictrum thalictroides and T. hernandezii: Facilitating candidate gene discovery in an emerging model plant lineage.</title>
        <authorList>
            <person name="Arias T."/>
            <person name="Riano-Pachon D.M."/>
            <person name="Di Stilio V.S."/>
        </authorList>
    </citation>
    <scope>NUCLEOTIDE SEQUENCE [LARGE SCALE GENOMIC DNA]</scope>
    <source>
        <strain evidence="2">cv. WT478/WT964</strain>
        <tissue evidence="1">Leaves</tissue>
    </source>
</reference>
<dbReference type="Proteomes" id="UP000554482">
    <property type="component" value="Unassembled WGS sequence"/>
</dbReference>
<dbReference type="EMBL" id="JABWDY010015631">
    <property type="protein sequence ID" value="KAF5196697.1"/>
    <property type="molecule type" value="Genomic_DNA"/>
</dbReference>
<dbReference type="AlphaFoldDB" id="A0A7J6WIF7"/>
<evidence type="ECO:0000313" key="1">
    <source>
        <dbReference type="EMBL" id="KAF5196697.1"/>
    </source>
</evidence>
<name>A0A7J6WIF7_THATH</name>